<name>A0A6N7WNL5_9FIRM</name>
<dbReference type="GeneID" id="86056171"/>
<gene>
    <name evidence="1" type="ORF">FYJ45_24525</name>
</gene>
<keyword evidence="2" id="KW-1185">Reference proteome</keyword>
<reference evidence="1 2" key="1">
    <citation type="submission" date="2019-08" db="EMBL/GenBank/DDBJ databases">
        <title>In-depth cultivation of the pig gut microbiome towards novel bacterial diversity and tailored functional studies.</title>
        <authorList>
            <person name="Wylensek D."/>
            <person name="Hitch T.C.A."/>
            <person name="Clavel T."/>
        </authorList>
    </citation>
    <scope>NUCLEOTIDE SEQUENCE [LARGE SCALE GENOMIC DNA]</scope>
    <source>
        <strain evidence="1 2">WCA-389-WT-23B</strain>
    </source>
</reference>
<dbReference type="RefSeq" id="WP_154467621.1">
    <property type="nucleotide sequence ID" value="NZ_VUMI01000061.1"/>
</dbReference>
<proteinExistence type="predicted"/>
<accession>A0A6N7WNL5</accession>
<dbReference type="EMBL" id="VUMI01000061">
    <property type="protein sequence ID" value="MSS91284.1"/>
    <property type="molecule type" value="Genomic_DNA"/>
</dbReference>
<dbReference type="AlphaFoldDB" id="A0A6N7WNL5"/>
<comment type="caution">
    <text evidence="1">The sequence shown here is derived from an EMBL/GenBank/DDBJ whole genome shotgun (WGS) entry which is preliminary data.</text>
</comment>
<evidence type="ECO:0000313" key="1">
    <source>
        <dbReference type="EMBL" id="MSS91284.1"/>
    </source>
</evidence>
<organism evidence="1 2">
    <name type="scientific">Eisenbergiella porci</name>
    <dbReference type="NCBI Taxonomy" id="2652274"/>
    <lineage>
        <taxon>Bacteria</taxon>
        <taxon>Bacillati</taxon>
        <taxon>Bacillota</taxon>
        <taxon>Clostridia</taxon>
        <taxon>Lachnospirales</taxon>
        <taxon>Lachnospiraceae</taxon>
        <taxon>Eisenbergiella</taxon>
    </lineage>
</organism>
<sequence>MDKIPFIVFLYIDADGQRQVYNTDWPTQFISDFTDKEISGIGAFLICGVPQPVKTLTDAFKICNG</sequence>
<dbReference type="Proteomes" id="UP000436047">
    <property type="component" value="Unassembled WGS sequence"/>
</dbReference>
<protein>
    <submittedName>
        <fullName evidence="1">Uncharacterized protein</fullName>
    </submittedName>
</protein>
<evidence type="ECO:0000313" key="2">
    <source>
        <dbReference type="Proteomes" id="UP000436047"/>
    </source>
</evidence>